<dbReference type="InterPro" id="IPR043502">
    <property type="entry name" value="DNA/RNA_pol_sf"/>
</dbReference>
<proteinExistence type="predicted"/>
<dbReference type="Pfam" id="PF00078">
    <property type="entry name" value="RVT_1"/>
    <property type="match status" value="1"/>
</dbReference>
<evidence type="ECO:0000259" key="1">
    <source>
        <dbReference type="Pfam" id="PF00078"/>
    </source>
</evidence>
<dbReference type="EMBL" id="KI925457">
    <property type="protein sequence ID" value="ETW82501.1"/>
    <property type="molecule type" value="Genomic_DNA"/>
</dbReference>
<protein>
    <recommendedName>
        <fullName evidence="1">Reverse transcriptase domain-containing protein</fullName>
    </recommendedName>
</protein>
<reference evidence="2 3" key="1">
    <citation type="journal article" date="2012" name="New Phytol.">
        <title>Insight into trade-off between wood decay and parasitism from the genome of a fungal forest pathogen.</title>
        <authorList>
            <person name="Olson A."/>
            <person name="Aerts A."/>
            <person name="Asiegbu F."/>
            <person name="Belbahri L."/>
            <person name="Bouzid O."/>
            <person name="Broberg A."/>
            <person name="Canback B."/>
            <person name="Coutinho P.M."/>
            <person name="Cullen D."/>
            <person name="Dalman K."/>
            <person name="Deflorio G."/>
            <person name="van Diepen L.T."/>
            <person name="Dunand C."/>
            <person name="Duplessis S."/>
            <person name="Durling M."/>
            <person name="Gonthier P."/>
            <person name="Grimwood J."/>
            <person name="Fossdal C.G."/>
            <person name="Hansson D."/>
            <person name="Henrissat B."/>
            <person name="Hietala A."/>
            <person name="Himmelstrand K."/>
            <person name="Hoffmeister D."/>
            <person name="Hogberg N."/>
            <person name="James T.Y."/>
            <person name="Karlsson M."/>
            <person name="Kohler A."/>
            <person name="Kues U."/>
            <person name="Lee Y.H."/>
            <person name="Lin Y.C."/>
            <person name="Lind M."/>
            <person name="Lindquist E."/>
            <person name="Lombard V."/>
            <person name="Lucas S."/>
            <person name="Lunden K."/>
            <person name="Morin E."/>
            <person name="Murat C."/>
            <person name="Park J."/>
            <person name="Raffaello T."/>
            <person name="Rouze P."/>
            <person name="Salamov A."/>
            <person name="Schmutz J."/>
            <person name="Solheim H."/>
            <person name="Stahlberg J."/>
            <person name="Velez H."/>
            <person name="de Vries R.P."/>
            <person name="Wiebenga A."/>
            <person name="Woodward S."/>
            <person name="Yakovlev I."/>
            <person name="Garbelotto M."/>
            <person name="Martin F."/>
            <person name="Grigoriev I.V."/>
            <person name="Stenlid J."/>
        </authorList>
    </citation>
    <scope>NUCLEOTIDE SEQUENCE [LARGE SCALE GENOMIC DNA]</scope>
    <source>
        <strain evidence="2 3">TC 32-1</strain>
    </source>
</reference>
<evidence type="ECO:0000313" key="2">
    <source>
        <dbReference type="EMBL" id="ETW82501.1"/>
    </source>
</evidence>
<keyword evidence="3" id="KW-1185">Reference proteome</keyword>
<dbReference type="SUPFAM" id="SSF56672">
    <property type="entry name" value="DNA/RNA polymerases"/>
    <property type="match status" value="1"/>
</dbReference>
<dbReference type="AlphaFoldDB" id="W4KBQ1"/>
<accession>W4KBQ1</accession>
<dbReference type="Proteomes" id="UP000030671">
    <property type="component" value="Unassembled WGS sequence"/>
</dbReference>
<feature type="non-terminal residue" evidence="2">
    <location>
        <position position="196"/>
    </location>
</feature>
<dbReference type="PANTHER" id="PTHR19446">
    <property type="entry name" value="REVERSE TRANSCRIPTASES"/>
    <property type="match status" value="1"/>
</dbReference>
<dbReference type="KEGG" id="hir:HETIRDRAFT_316868"/>
<dbReference type="HOGENOM" id="CLU_136907_0_0_1"/>
<evidence type="ECO:0000313" key="3">
    <source>
        <dbReference type="Proteomes" id="UP000030671"/>
    </source>
</evidence>
<organism evidence="2 3">
    <name type="scientific">Heterobasidion irregulare (strain TC 32-1)</name>
    <dbReference type="NCBI Taxonomy" id="747525"/>
    <lineage>
        <taxon>Eukaryota</taxon>
        <taxon>Fungi</taxon>
        <taxon>Dikarya</taxon>
        <taxon>Basidiomycota</taxon>
        <taxon>Agaricomycotina</taxon>
        <taxon>Agaricomycetes</taxon>
        <taxon>Russulales</taxon>
        <taxon>Bondarzewiaceae</taxon>
        <taxon>Heterobasidion</taxon>
        <taxon>Heterobasidion annosum species complex</taxon>
    </lineage>
</organism>
<dbReference type="InParanoid" id="W4KBQ1"/>
<dbReference type="RefSeq" id="XP_009544859.1">
    <property type="nucleotide sequence ID" value="XM_009546564.1"/>
</dbReference>
<feature type="domain" description="Reverse transcriptase" evidence="1">
    <location>
        <begin position="126"/>
        <end position="187"/>
    </location>
</feature>
<sequence>MIHFDNESLDSIVLRDTYIAEILSEIPAEQKLKNPNQSTLHNLIIANDIIKAIHAAKAGSAAGIDGIPYKLRKSLLHRRILQEKAMLDAPCFHVKNTLTRVYQDIQTHGVDLRTNFTLGWMCPIYKKNERTEIENYRPITLLNMDYKLLTRVLAVQLASIIPPLLHENQAGFIPGRSIFNQTRLAQSMIDLAEATE</sequence>
<dbReference type="InterPro" id="IPR000477">
    <property type="entry name" value="RT_dom"/>
</dbReference>
<dbReference type="GeneID" id="20670368"/>
<dbReference type="eggNOG" id="ENOG502RZEF">
    <property type="taxonomic scope" value="Eukaryota"/>
</dbReference>
<gene>
    <name evidence="2" type="ORF">HETIRDRAFT_316868</name>
</gene>
<name>W4KBQ1_HETIT</name>
<dbReference type="OrthoDB" id="2751000at2759"/>